<sequence>MILLLHFYLLVSSKIRVSTIIFTRFILFMISPMIKYFDLL</sequence>
<keyword evidence="1" id="KW-1133">Transmembrane helix</keyword>
<comment type="caution">
    <text evidence="2">The sequence shown here is derived from an EMBL/GenBank/DDBJ whole genome shotgun (WGS) entry which is preliminary data.</text>
</comment>
<protein>
    <submittedName>
        <fullName evidence="2">Uncharacterized protein</fullName>
    </submittedName>
</protein>
<keyword evidence="1" id="KW-0812">Transmembrane</keyword>
<keyword evidence="3" id="KW-1185">Reference proteome</keyword>
<evidence type="ECO:0000256" key="1">
    <source>
        <dbReference type="SAM" id="Phobius"/>
    </source>
</evidence>
<dbReference type="EMBL" id="QMKO01004303">
    <property type="protein sequence ID" value="RTG80276.1"/>
    <property type="molecule type" value="Genomic_DNA"/>
</dbReference>
<organism evidence="2 3">
    <name type="scientific">Schistosoma bovis</name>
    <name type="common">Blood fluke</name>
    <dbReference type="NCBI Taxonomy" id="6184"/>
    <lineage>
        <taxon>Eukaryota</taxon>
        <taxon>Metazoa</taxon>
        <taxon>Spiralia</taxon>
        <taxon>Lophotrochozoa</taxon>
        <taxon>Platyhelminthes</taxon>
        <taxon>Trematoda</taxon>
        <taxon>Digenea</taxon>
        <taxon>Strigeidida</taxon>
        <taxon>Schistosomatoidea</taxon>
        <taxon>Schistosomatidae</taxon>
        <taxon>Schistosoma</taxon>
    </lineage>
</organism>
<name>A0A430PXW5_SCHBO</name>
<keyword evidence="1" id="KW-0472">Membrane</keyword>
<evidence type="ECO:0000313" key="2">
    <source>
        <dbReference type="EMBL" id="RTG80276.1"/>
    </source>
</evidence>
<proteinExistence type="predicted"/>
<accession>A0A430PXW5</accession>
<dbReference type="Proteomes" id="UP000290809">
    <property type="component" value="Unassembled WGS sequence"/>
</dbReference>
<reference evidence="2 3" key="1">
    <citation type="journal article" date="2019" name="PLoS Pathog.">
        <title>Genome sequence of the bovine parasite Schistosoma bovis Tanzania.</title>
        <authorList>
            <person name="Oey H."/>
            <person name="Zakrzewski M."/>
            <person name="Gobert G."/>
            <person name="Gravermann K."/>
            <person name="Stoye J."/>
            <person name="Jones M."/>
            <person name="Mcmanus D."/>
            <person name="Krause L."/>
        </authorList>
    </citation>
    <scope>NUCLEOTIDE SEQUENCE [LARGE SCALE GENOMIC DNA]</scope>
    <source>
        <strain evidence="2 3">TAN1997</strain>
    </source>
</reference>
<evidence type="ECO:0000313" key="3">
    <source>
        <dbReference type="Proteomes" id="UP000290809"/>
    </source>
</evidence>
<gene>
    <name evidence="2" type="ORF">DC041_0010636</name>
</gene>
<dbReference type="AlphaFoldDB" id="A0A430PXW5"/>
<feature type="transmembrane region" description="Helical" evidence="1">
    <location>
        <begin position="15"/>
        <end position="34"/>
    </location>
</feature>